<reference evidence="3 4" key="2">
    <citation type="journal article" date="2016" name="Front. Microbiol.">
        <title>Genome and transcriptome sequences reveal the specific parasitism of the nematophagous Purpureocillium lilacinum 36-1.</title>
        <authorList>
            <person name="Xie J."/>
            <person name="Li S."/>
            <person name="Mo C."/>
            <person name="Xiao X."/>
            <person name="Peng D."/>
            <person name="Wang G."/>
            <person name="Xiao Y."/>
        </authorList>
    </citation>
    <scope>NUCLEOTIDE SEQUENCE [LARGE SCALE GENOMIC DNA]</scope>
    <source>
        <strain evidence="3 4">36-1</strain>
    </source>
</reference>
<feature type="compositionally biased region" description="Basic and acidic residues" evidence="1">
    <location>
        <begin position="61"/>
        <end position="76"/>
    </location>
</feature>
<proteinExistence type="predicted"/>
<name>A0A2U3ENZ9_PURLI</name>
<comment type="caution">
    <text evidence="3">The sequence shown here is derived from an EMBL/GenBank/DDBJ whole genome shotgun (WGS) entry which is preliminary data.</text>
</comment>
<feature type="region of interest" description="Disordered" evidence="1">
    <location>
        <begin position="51"/>
        <end position="76"/>
    </location>
</feature>
<feature type="region of interest" description="Disordered" evidence="1">
    <location>
        <begin position="1"/>
        <end position="23"/>
    </location>
</feature>
<dbReference type="AlphaFoldDB" id="A0A2U3ENZ9"/>
<organism evidence="3 4">
    <name type="scientific">Purpureocillium lilacinum</name>
    <name type="common">Paecilomyces lilacinus</name>
    <dbReference type="NCBI Taxonomy" id="33203"/>
    <lineage>
        <taxon>Eukaryota</taxon>
        <taxon>Fungi</taxon>
        <taxon>Dikarya</taxon>
        <taxon>Ascomycota</taxon>
        <taxon>Pezizomycotina</taxon>
        <taxon>Sordariomycetes</taxon>
        <taxon>Hypocreomycetidae</taxon>
        <taxon>Hypocreales</taxon>
        <taxon>Ophiocordycipitaceae</taxon>
        <taxon>Purpureocillium</taxon>
    </lineage>
</organism>
<evidence type="ECO:0000313" key="2">
    <source>
        <dbReference type="EMBL" id="KAK4090817.1"/>
    </source>
</evidence>
<dbReference type="Proteomes" id="UP000245956">
    <property type="component" value="Unassembled WGS sequence"/>
</dbReference>
<dbReference type="EMBL" id="LCWV01000001">
    <property type="protein sequence ID" value="PWI76229.1"/>
    <property type="molecule type" value="Genomic_DNA"/>
</dbReference>
<gene>
    <name evidence="3" type="ORF">PCL_03423</name>
    <name evidence="2" type="ORF">Purlil1_4953</name>
</gene>
<evidence type="ECO:0000256" key="1">
    <source>
        <dbReference type="SAM" id="MobiDB-lite"/>
    </source>
</evidence>
<evidence type="ECO:0000313" key="3">
    <source>
        <dbReference type="EMBL" id="PWI76229.1"/>
    </source>
</evidence>
<evidence type="ECO:0000313" key="4">
    <source>
        <dbReference type="Proteomes" id="UP000245956"/>
    </source>
</evidence>
<sequence>MEDPKPAKDAQAQGSSRDGQPVVEYVKQQTAPKVGRKRDIIWIKLLQLRDRAAGAGDGGNEDDRQRVKDGERGRRC</sequence>
<reference evidence="2 5" key="4">
    <citation type="journal article" date="2024" name="Microbiol. Resour. Announc.">
        <title>Genome annotations for the ascomycete fungi Trichoderma harzianum, Trichoderma aggressivum, and Purpureocillium lilacinum.</title>
        <authorList>
            <person name="Beijen E.P.W."/>
            <person name="Ohm R.A."/>
        </authorList>
    </citation>
    <scope>NUCLEOTIDE SEQUENCE [LARGE SCALE GENOMIC DNA]</scope>
    <source>
        <strain evidence="2 5">CBS 150709</strain>
    </source>
</reference>
<evidence type="ECO:0000313" key="5">
    <source>
        <dbReference type="Proteomes" id="UP001287286"/>
    </source>
</evidence>
<dbReference type="Proteomes" id="UP001287286">
    <property type="component" value="Unassembled WGS sequence"/>
</dbReference>
<reference evidence="2" key="3">
    <citation type="submission" date="2023-11" db="EMBL/GenBank/DDBJ databases">
        <authorList>
            <person name="Beijen E."/>
            <person name="Ohm R.A."/>
        </authorList>
    </citation>
    <scope>NUCLEOTIDE SEQUENCE</scope>
    <source>
        <strain evidence="2">CBS 150709</strain>
    </source>
</reference>
<dbReference type="EMBL" id="JAWRVI010000014">
    <property type="protein sequence ID" value="KAK4090817.1"/>
    <property type="molecule type" value="Genomic_DNA"/>
</dbReference>
<protein>
    <submittedName>
        <fullName evidence="3">Uncharacterized protein</fullName>
    </submittedName>
</protein>
<accession>A0A2U3ENZ9</accession>
<reference evidence="3" key="1">
    <citation type="submission" date="2015-05" db="EMBL/GenBank/DDBJ databases">
        <authorList>
            <person name="Wang D.B."/>
            <person name="Wang M."/>
        </authorList>
    </citation>
    <scope>NUCLEOTIDE SEQUENCE</scope>
    <source>
        <strain evidence="3">36-1</strain>
    </source>
</reference>
<keyword evidence="5" id="KW-1185">Reference proteome</keyword>